<feature type="compositionally biased region" description="Polar residues" evidence="2">
    <location>
        <begin position="1815"/>
        <end position="1825"/>
    </location>
</feature>
<feature type="coiled-coil region" evidence="1">
    <location>
        <begin position="1132"/>
        <end position="1159"/>
    </location>
</feature>
<evidence type="ECO:0000313" key="4">
    <source>
        <dbReference type="EMBL" id="JAT10518.1"/>
    </source>
</evidence>
<evidence type="ECO:0008006" key="5">
    <source>
        <dbReference type="Google" id="ProtNLM"/>
    </source>
</evidence>
<feature type="chain" id="PRO_5008586679" description="KASH domain-containing protein" evidence="3">
    <location>
        <begin position="29"/>
        <end position="2497"/>
    </location>
</feature>
<keyword evidence="1" id="KW-0175">Coiled coil</keyword>
<feature type="compositionally biased region" description="Polar residues" evidence="2">
    <location>
        <begin position="1871"/>
        <end position="1886"/>
    </location>
</feature>
<feature type="coiled-coil region" evidence="1">
    <location>
        <begin position="733"/>
        <end position="760"/>
    </location>
</feature>
<feature type="coiled-coil region" evidence="1">
    <location>
        <begin position="2213"/>
        <end position="2240"/>
    </location>
</feature>
<feature type="region of interest" description="Disordered" evidence="2">
    <location>
        <begin position="1871"/>
        <end position="1903"/>
    </location>
</feature>
<organism evidence="4">
    <name type="scientific">Graphocephala atropunctata</name>
    <dbReference type="NCBI Taxonomy" id="36148"/>
    <lineage>
        <taxon>Eukaryota</taxon>
        <taxon>Metazoa</taxon>
        <taxon>Ecdysozoa</taxon>
        <taxon>Arthropoda</taxon>
        <taxon>Hexapoda</taxon>
        <taxon>Insecta</taxon>
        <taxon>Pterygota</taxon>
        <taxon>Neoptera</taxon>
        <taxon>Paraneoptera</taxon>
        <taxon>Hemiptera</taxon>
        <taxon>Auchenorrhyncha</taxon>
        <taxon>Membracoidea</taxon>
        <taxon>Cicadellidae</taxon>
        <taxon>Cicadellinae</taxon>
        <taxon>Cicadellini</taxon>
        <taxon>Graphocephala</taxon>
    </lineage>
</organism>
<feature type="coiled-coil region" evidence="1">
    <location>
        <begin position="1756"/>
        <end position="1800"/>
    </location>
</feature>
<feature type="signal peptide" evidence="3">
    <location>
        <begin position="1"/>
        <end position="28"/>
    </location>
</feature>
<feature type="compositionally biased region" description="Polar residues" evidence="2">
    <location>
        <begin position="2479"/>
        <end position="2497"/>
    </location>
</feature>
<sequence length="2497" mass="290104">MFCGVAMKIVTVRCTFLLIFSLFQSTTSSPRISPDNELPFTELKGNSSKPATSEGGPALPQDEHPNPKSIVGDAQKHIRRYLMTFQERVSTLRNHLKDLETVIGSEYNHHSVLKSIIETDRSMYEFKKLSLDNLPHLTRVKVEKLMQSIENIKTTLFVLIQNHQFQNVPTLGNNTDLNILNMLVEGLAIDLKNMDDNNINSTDRIKFLASTKIGKISILKERIGEHDIPKDLQTRIEKVEQEYAKIMTQYKNYIGNFYIYKTILPQSENNTRKHIKLINGWVMALDQDLNYFENHYNKSQINWMDFKISTQMDKITHKIEEIGKQNIPEELQNRVTILQDRVTNFKNDVVSTYKHENNTMVGDKIETHEEHVTHLWKRVDHFEKEFRQILDKQNTSSMQNSSVLSIAITQVSHILYKLRLIKTENIPEDLQNKVDTLEKLLESFRVEATSIIGKSQQYVYDLLARLFGHFEKYKSLAQNEPDLITLTQLRFNASEILLVLNNLGQLDRFPRTLQQKVEVLKENVRYFQKNVTMKINEQKNVKNEEKYIENIFNLIEKRTYHLKNVLRTKHDINSLTLTSVLCDEILSSLQTLERDEHFSDNLKEKCKQLLNDLNNIKKDLQLIIERKVQNSNQTNIIEIEIDESIMKVKIQVKSLEKELAELFKLKDSQQDLLKLFEIYDQAEMILTNVKQLVNIQSLPDDLKLQILILKESVSKLKNYIKIKISVSSEEGQLKNSIETIINLEDKLQLLNNQVNSTEDILTLTKANLGTDNALYILQRLEKDNNVPDILKYKISKLMKNLMDFKVKLKLLLELAVQDVTETPSSPPSANKTQSQVFETILVLEDELQRLKSLADSNQDAAILTQIRKHIHEISLELHQLGRIDYSSSVLNNTIEIFKSNITDLQDSIDTILKQILLNSTTKVTTNEDWNKVNETMINLGNSFDNLTKGVEFKNDILSLTQSILEIDEIAFILQKINKPDDLPEVLKTNVTILEQRVNTFKIYLQNLLEKKTQDLVIGEDKFSNDSKYNNEIKNVEDTIGAIEIALEHLKGHLGSSNDLLSLNQTNMKTDDILHELIKLSEVQSLPETLKIKILTLKDKVRNLMTSLASLIKERTEQEFKIHNMLDNNNEHNMEIGKNITNLENDLENLKKSISNNSDVLTLIKTDIETNKILDNLQILKKENNSSITIKSKIDTLEQDGNDFKIHLQSTINMTMKLFNDNSTNPTKNISIDLLKNAEESITSLGISLQNLTSVITSNPNTSTLTQVDIQTDSILNILHHLRTFGKYSVTLKNKIETLETNLHQFRDKLKLLIKRMATDPNPRQTNQINDHNNEKKIKMIYKFLDNFEDLFENLKKPENLNKNLQVLTQTKMAVDDILYNIQKIEIDDSFPDELKNRIVVLEQGLNSFKSDLSMTIEKLVMDLQSLSSSDDDNIEHIKNTINTLDISFENLKNLTNYKLNFQTLLQVSNQVEEILQELGEIKQIENVPVDLKIQMSTLEEKLIDFKIYIDSEVNIAIHHMNNTQHNQLEIDGLETVDNNIKYIESTFNFLRKFINTKQDLLTLTNKNIETNKILNYLHQLISVQSFPETLKHKIFKMEKTMESFKTLIKLKIESIADQLCDQRTPRESINENLENVEESIDSLETSLEKLKTEMNSTRELLPLTQSLNQADELLQELLQLSRVDKFSDPIKNRIDDVKEKVIKFKRTIGLLITKIMSKNITMKTNNEKDNEIIVNLEKSFETLKYQLSRKQDLLTLRNLNAETDNILEKLHQLQKEDNVSEAMKRKIVQLSQNINIFKEQFKNLFEHAIQNFTTSNEQTPSISESINREDQRNAEDDHPSMEIYMKNLRNIGPQQDILTVVRPKNKVEVSQEVSQLGKTESLPTNRSNRKIYQRSRNHDRPLPENKHFLLERDNFHELPQSTLQQVHDNLSYLEQFIEHQKLLIDSGKDSLLLAKPYVQTDYVLDYLKQLQRQDILPDVMKERILMIEQDIEGFRYNVRQNVERAIQNIVGNKTYRLNTGETQTRVNTIVDFLETVSEHLKNQVYSKQDSPALMRTFNRIDGILKAFKYLEKIERLPLPIQTKIKVVQHSLKDLEKQIKYLLRLPLPSEEPVGLPVDKSDFVQRLDRLEASFEWLQDSVNSGQNPDIDNYANKILRELKQIWNMGGRSDRTSQLFDRVSRFKIYMKSRDESHFIKTVIPQMETPMTNTNVHNFNVITENIKSLEKDLEIIRDQLRFAEDDSVLISIRFRLQQILIKLRDFDTEDIPDSIKNKVIQLENLAQDSMFVIKQKISNKESSLELLDYESEAMEEEIKNVKIFLEILKTVRFDYNEPTMLSHIHHEIVNKINRLERLNTSKIPISLKSKFNILIKALKVYKEKISQSMSKNQNEMNSKNGDSVKVLENNVNNLHNRLKYLNDLLLLEQKPETLTQIKTTIHNILAELQNIQQNQLPEDLKYKILNLSLIGANLEKTVETEIEKTSATSPPFTKNIQPSFQMG</sequence>
<gene>
    <name evidence="4" type="ORF">g.44163</name>
</gene>
<feature type="compositionally biased region" description="Basic and acidic residues" evidence="2">
    <location>
        <begin position="1826"/>
        <end position="1835"/>
    </location>
</feature>
<evidence type="ECO:0000256" key="1">
    <source>
        <dbReference type="SAM" id="Coils"/>
    </source>
</evidence>
<reference evidence="4" key="1">
    <citation type="submission" date="2015-11" db="EMBL/GenBank/DDBJ databases">
        <title>De novo transcriptome assembly of four potential Pierce s Disease insect vectors from Arizona vineyards.</title>
        <authorList>
            <person name="Tassone E.E."/>
        </authorList>
    </citation>
    <scope>NUCLEOTIDE SEQUENCE</scope>
</reference>
<feature type="coiled-coil region" evidence="1">
    <location>
        <begin position="599"/>
        <end position="672"/>
    </location>
</feature>
<keyword evidence="3" id="KW-0732">Signal</keyword>
<feature type="region of interest" description="Disordered" evidence="2">
    <location>
        <begin position="2475"/>
        <end position="2497"/>
    </location>
</feature>
<feature type="region of interest" description="Disordered" evidence="2">
    <location>
        <begin position="27"/>
        <end position="70"/>
    </location>
</feature>
<evidence type="ECO:0000256" key="3">
    <source>
        <dbReference type="SAM" id="SignalP"/>
    </source>
</evidence>
<feature type="coiled-coil region" evidence="1">
    <location>
        <begin position="1626"/>
        <end position="1660"/>
    </location>
</feature>
<feature type="coiled-coil region" evidence="1">
    <location>
        <begin position="1288"/>
        <end position="1315"/>
    </location>
</feature>
<feature type="coiled-coil region" evidence="1">
    <location>
        <begin position="2398"/>
        <end position="2448"/>
    </location>
</feature>
<proteinExistence type="predicted"/>
<protein>
    <recommendedName>
        <fullName evidence="5">KASH domain-containing protein</fullName>
    </recommendedName>
</protein>
<dbReference type="EMBL" id="GEBQ01029459">
    <property type="protein sequence ID" value="JAT10518.1"/>
    <property type="molecule type" value="Transcribed_RNA"/>
</dbReference>
<name>A0A1B6KGC6_9HEMI</name>
<feature type="region of interest" description="Disordered" evidence="2">
    <location>
        <begin position="1815"/>
        <end position="1835"/>
    </location>
</feature>
<evidence type="ECO:0000256" key="2">
    <source>
        <dbReference type="SAM" id="MobiDB-lite"/>
    </source>
</evidence>
<accession>A0A1B6KGC6</accession>